<dbReference type="OrthoDB" id="9815852at2"/>
<comment type="caution">
    <text evidence="1">The sequence shown here is derived from an EMBL/GenBank/DDBJ whole genome shotgun (WGS) entry which is preliminary data.</text>
</comment>
<dbReference type="GeneID" id="56351488"/>
<dbReference type="RefSeq" id="WP_047944477.1">
    <property type="nucleotide sequence ID" value="NZ_CP053989.1"/>
</dbReference>
<accession>A0A0J1I7V6</accession>
<evidence type="ECO:0000313" key="2">
    <source>
        <dbReference type="Proteomes" id="UP000036045"/>
    </source>
</evidence>
<evidence type="ECO:0000313" key="1">
    <source>
        <dbReference type="EMBL" id="KLV22086.1"/>
    </source>
</evidence>
<reference evidence="1 2" key="1">
    <citation type="submission" date="2015-05" db="EMBL/GenBank/DDBJ databases">
        <title>Whole genome sequence and identification of bacterial endophytes from Costus igneus.</title>
        <authorList>
            <person name="Lee Y.P."/>
            <person name="Gan H.M."/>
            <person name="Eng W."/>
            <person name="Wheatley M.S."/>
            <person name="Caraballo A."/>
            <person name="Polter S."/>
            <person name="Savka M.A."/>
            <person name="Hudson A.O."/>
        </authorList>
    </citation>
    <scope>NUCLEOTIDE SEQUENCE [LARGE SCALE GENOMIC DNA]</scope>
    <source>
        <strain evidence="1 2">RIT379</strain>
    </source>
</reference>
<dbReference type="EMBL" id="LDPH01000033">
    <property type="protein sequence ID" value="KLV22086.1"/>
    <property type="molecule type" value="Genomic_DNA"/>
</dbReference>
<proteinExistence type="predicted"/>
<sequence length="323" mass="35891">MNSIINYLDNVFASLPKTLEMETLKQEMLSNMEDKYNELKKAGKMEHEAIGIVISEFGNMDELLSELDLPLTEETSLERQLTEEEVTTFLQKTAKAMNFIGIGVMLCILGSALLILSLQMYDQGLLNGITENTATLIGVAQLLLFVAIAVSLFIYSGQLLEKYKFMEKTASFELSIPLKKKITAEKDAYQPIFFRSVTIGVALCILSPIAILVTSGISDQAAVYGVCLLLAFIAIAVYLFIISGGKKDAYEKLLKVEDYSFEKEKEDKVIGAFAAVIWPLAVVIFLITGIVYGNWHINWIIFPIAGLLMAMFSGAYTIIKKDR</sequence>
<dbReference type="AlphaFoldDB" id="A0A0J1I7V6"/>
<dbReference type="NCBIfam" id="NF038403">
    <property type="entry name" value="perm_prefix_1"/>
    <property type="match status" value="1"/>
</dbReference>
<gene>
    <name evidence="1" type="ORF">ABW02_22295</name>
</gene>
<name>A0A0J1I7V6_NIACI</name>
<keyword evidence="2" id="KW-1185">Reference proteome</keyword>
<dbReference type="InterPro" id="IPR047928">
    <property type="entry name" value="Perm_prefix_1"/>
</dbReference>
<organism evidence="1 2">
    <name type="scientific">Niallia circulans</name>
    <name type="common">Bacillus circulans</name>
    <dbReference type="NCBI Taxonomy" id="1397"/>
    <lineage>
        <taxon>Bacteria</taxon>
        <taxon>Bacillati</taxon>
        <taxon>Bacillota</taxon>
        <taxon>Bacilli</taxon>
        <taxon>Bacillales</taxon>
        <taxon>Bacillaceae</taxon>
        <taxon>Niallia</taxon>
    </lineage>
</organism>
<dbReference type="Proteomes" id="UP000036045">
    <property type="component" value="Unassembled WGS sequence"/>
</dbReference>
<dbReference type="PATRIC" id="fig|1397.4.peg.3586"/>
<protein>
    <submittedName>
        <fullName evidence="1">Uncharacterized protein</fullName>
    </submittedName>
</protein>